<keyword evidence="2" id="KW-1185">Reference proteome</keyword>
<reference evidence="1 2" key="1">
    <citation type="journal article" date="2020" name="J Geophys Res Biogeosci">
        <title>Magnetotaxis as an Adaptation to Enable Bacterial Shuttling of Microbial Sulfur and Sulfur Cycling Across Aquatic Oxic#Anoxic Interfaces.</title>
        <authorList>
            <person name="Li J."/>
            <person name="Liu P."/>
            <person name="Wang J."/>
            <person name="Roberts A.P."/>
            <person name="Pan Y."/>
        </authorList>
    </citation>
    <scope>NUCLEOTIDE SEQUENCE [LARGE SCALE GENOMIC DNA]</scope>
    <source>
        <strain evidence="1 2">MYR-1_YQ</strain>
    </source>
</reference>
<feature type="non-terminal residue" evidence="1">
    <location>
        <position position="188"/>
    </location>
</feature>
<gene>
    <name evidence="1" type="ORF">HWQ67_13175</name>
</gene>
<accession>A0ABS6S110</accession>
<evidence type="ECO:0008006" key="3">
    <source>
        <dbReference type="Google" id="ProtNLM"/>
    </source>
</evidence>
<proteinExistence type="predicted"/>
<sequence length="188" mass="21336">MASETDNLHEAHPRTIVFLDLDDTIFQTLRKNPQGIHPATGTSFMTDAQRHFLDIFLSADGVMVVPVTARDATQYDRTFLSRHQRITVSALYYGGLITTHGLPDREWSEHMKSLYQPLTPSVRDTYERVARLINGSCFKIYNVDDYYVTLKHTNTSDASYLDMLSALVRQLEGVVEGGGYNICRNDNN</sequence>
<evidence type="ECO:0000313" key="1">
    <source>
        <dbReference type="EMBL" id="MBV6342537.1"/>
    </source>
</evidence>
<protein>
    <recommendedName>
        <fullName evidence="3">FCP1 homology domain-containing protein</fullName>
    </recommendedName>
</protein>
<name>A0ABS6S110_9BACT</name>
<evidence type="ECO:0000313" key="2">
    <source>
        <dbReference type="Proteomes" id="UP001196980"/>
    </source>
</evidence>
<dbReference type="EMBL" id="JABXWD010000276">
    <property type="protein sequence ID" value="MBV6342537.1"/>
    <property type="molecule type" value="Genomic_DNA"/>
</dbReference>
<dbReference type="Proteomes" id="UP001196980">
    <property type="component" value="Unassembled WGS sequence"/>
</dbReference>
<comment type="caution">
    <text evidence="1">The sequence shown here is derived from an EMBL/GenBank/DDBJ whole genome shotgun (WGS) entry which is preliminary data.</text>
</comment>
<organism evidence="1 2">
    <name type="scientific">Candidatus Magnetobacterium casense</name>
    <dbReference type="NCBI Taxonomy" id="1455061"/>
    <lineage>
        <taxon>Bacteria</taxon>
        <taxon>Pseudomonadati</taxon>
        <taxon>Nitrospirota</taxon>
        <taxon>Thermodesulfovibrionia</taxon>
        <taxon>Thermodesulfovibrionales</taxon>
        <taxon>Candidatus Magnetobacteriaceae</taxon>
        <taxon>Candidatus Magnetobacterium</taxon>
    </lineage>
</organism>